<evidence type="ECO:0000313" key="1">
    <source>
        <dbReference type="EMBL" id="CAG8796612.1"/>
    </source>
</evidence>
<reference evidence="1" key="1">
    <citation type="submission" date="2021-06" db="EMBL/GenBank/DDBJ databases">
        <authorList>
            <person name="Kallberg Y."/>
            <person name="Tangrot J."/>
            <person name="Rosling A."/>
        </authorList>
    </citation>
    <scope>NUCLEOTIDE SEQUENCE</scope>
    <source>
        <strain evidence="1">MA453B</strain>
    </source>
</reference>
<protein>
    <submittedName>
        <fullName evidence="1">1096_t:CDS:1</fullName>
    </submittedName>
</protein>
<dbReference type="OrthoDB" id="2201856at2759"/>
<sequence>RKQDPMDWLEEINWFTRINQYTDEYKLKVVSEYLQGTAGQWFNEVQERQSTINH</sequence>
<accession>A0A9N9P8H6</accession>
<evidence type="ECO:0000313" key="2">
    <source>
        <dbReference type="Proteomes" id="UP000789405"/>
    </source>
</evidence>
<dbReference type="EMBL" id="CAJVPY010031465">
    <property type="protein sequence ID" value="CAG8796612.1"/>
    <property type="molecule type" value="Genomic_DNA"/>
</dbReference>
<comment type="caution">
    <text evidence="1">The sequence shown here is derived from an EMBL/GenBank/DDBJ whole genome shotgun (WGS) entry which is preliminary data.</text>
</comment>
<gene>
    <name evidence="1" type="ORF">DERYTH_LOCUS22519</name>
</gene>
<dbReference type="AlphaFoldDB" id="A0A9N9P8H6"/>
<proteinExistence type="predicted"/>
<dbReference type="Proteomes" id="UP000789405">
    <property type="component" value="Unassembled WGS sequence"/>
</dbReference>
<name>A0A9N9P8H6_9GLOM</name>
<keyword evidence="2" id="KW-1185">Reference proteome</keyword>
<organism evidence="1 2">
    <name type="scientific">Dentiscutata erythropus</name>
    <dbReference type="NCBI Taxonomy" id="1348616"/>
    <lineage>
        <taxon>Eukaryota</taxon>
        <taxon>Fungi</taxon>
        <taxon>Fungi incertae sedis</taxon>
        <taxon>Mucoromycota</taxon>
        <taxon>Glomeromycotina</taxon>
        <taxon>Glomeromycetes</taxon>
        <taxon>Diversisporales</taxon>
        <taxon>Gigasporaceae</taxon>
        <taxon>Dentiscutata</taxon>
    </lineage>
</organism>
<feature type="non-terminal residue" evidence="1">
    <location>
        <position position="1"/>
    </location>
</feature>